<gene>
    <name evidence="2" type="ORF">ACFFIP_05050</name>
</gene>
<dbReference type="EMBL" id="JBHLWI010000009">
    <property type="protein sequence ID" value="MFC0262041.1"/>
    <property type="molecule type" value="Genomic_DNA"/>
</dbReference>
<comment type="caution">
    <text evidence="2">The sequence shown here is derived from an EMBL/GenBank/DDBJ whole genome shotgun (WGS) entry which is preliminary data.</text>
</comment>
<reference evidence="2 3" key="1">
    <citation type="submission" date="2024-09" db="EMBL/GenBank/DDBJ databases">
        <authorList>
            <person name="Sun Q."/>
            <person name="Mori K."/>
        </authorList>
    </citation>
    <scope>NUCLEOTIDE SEQUENCE [LARGE SCALE GENOMIC DNA]</scope>
    <source>
        <strain evidence="2 3">CCM 7650</strain>
    </source>
</reference>
<keyword evidence="3" id="KW-1185">Reference proteome</keyword>
<name>A0ABV6FQ92_9BACT</name>
<sequence length="252" mass="29625">MSDEKYIGLIDDYLEGILDQQTKNSLEKELHESSELRDLLAIMQLSRDSIKLSGQKEMISKIHDEFRQETLKETRKTTKFVIRPWWIGIAASLTLLLLTGNFWINSQADEFFSNHYMAYKLPNMRSGENVDNNIEKFYNENDYESVISGVDLSSEVPSDLFLASLANIELKNYEASVRYLRKIQELNESKTESEKFFQEETDYYLFLVLVKMKNIGDADFYFNRITENKSHAFYQNLSTMDKIRYSIIKMKN</sequence>
<evidence type="ECO:0000313" key="2">
    <source>
        <dbReference type="EMBL" id="MFC0262041.1"/>
    </source>
</evidence>
<evidence type="ECO:0008006" key="4">
    <source>
        <dbReference type="Google" id="ProtNLM"/>
    </source>
</evidence>
<feature type="transmembrane region" description="Helical" evidence="1">
    <location>
        <begin position="85"/>
        <end position="104"/>
    </location>
</feature>
<evidence type="ECO:0000313" key="3">
    <source>
        <dbReference type="Proteomes" id="UP001589797"/>
    </source>
</evidence>
<organism evidence="2 3">
    <name type="scientific">Fontibacter flavus</name>
    <dbReference type="NCBI Taxonomy" id="654838"/>
    <lineage>
        <taxon>Bacteria</taxon>
        <taxon>Pseudomonadati</taxon>
        <taxon>Bacteroidota</taxon>
        <taxon>Cytophagia</taxon>
        <taxon>Cytophagales</taxon>
        <taxon>Cyclobacteriaceae</taxon>
        <taxon>Fontibacter</taxon>
    </lineage>
</organism>
<keyword evidence="1" id="KW-1133">Transmembrane helix</keyword>
<evidence type="ECO:0000256" key="1">
    <source>
        <dbReference type="SAM" id="Phobius"/>
    </source>
</evidence>
<keyword evidence="1" id="KW-0812">Transmembrane</keyword>
<dbReference type="Proteomes" id="UP001589797">
    <property type="component" value="Unassembled WGS sequence"/>
</dbReference>
<dbReference type="RefSeq" id="WP_382386482.1">
    <property type="nucleotide sequence ID" value="NZ_JBHLWI010000009.1"/>
</dbReference>
<protein>
    <recommendedName>
        <fullName evidence="4">Tetratricopeptide repeat-containing protein</fullName>
    </recommendedName>
</protein>
<proteinExistence type="predicted"/>
<accession>A0ABV6FQ92</accession>
<keyword evidence="1" id="KW-0472">Membrane</keyword>